<comment type="similarity">
    <text evidence="2 6">Belongs to the RPF2 family.</text>
</comment>
<dbReference type="SMART" id="SM00879">
    <property type="entry name" value="Brix"/>
    <property type="match status" value="1"/>
</dbReference>
<dbReference type="PROSITE" id="PS50833">
    <property type="entry name" value="BRIX"/>
    <property type="match status" value="1"/>
</dbReference>
<sequence length="272" mass="31251">MPNTAKIMQKSREAQLDEDEKNVAYIRGFTASDLVTRAMKDIYMLKKPIGVPLNRKNIMLPFEDSAPIEFVCQKNDCPLFMFTSHSKKRPHNLIMGRLFDGHILDMVEFGVESYKAIEEFSARISLGVKPILVFAGEPFETEFDMIRIKNLLQDIFQGPRPSNIRIKGIEHVIMFIAHGGKIYMRPYLVEQKKIPGTDKTTAVCHDMGPRLDLVVRRTQLADNDHYTQACKQKPKATKSSKNKNVSRDELGTTHGKIHMGRQDFDRMYNVKY</sequence>
<evidence type="ECO:0000256" key="3">
    <source>
        <dbReference type="ARBA" id="ARBA00020387"/>
    </source>
</evidence>
<organism evidence="9">
    <name type="scientific">Aceria tosichella</name>
    <name type="common">wheat curl mite</name>
    <dbReference type="NCBI Taxonomy" id="561515"/>
    <lineage>
        <taxon>Eukaryota</taxon>
        <taxon>Metazoa</taxon>
        <taxon>Ecdysozoa</taxon>
        <taxon>Arthropoda</taxon>
        <taxon>Chelicerata</taxon>
        <taxon>Arachnida</taxon>
        <taxon>Acari</taxon>
        <taxon>Acariformes</taxon>
        <taxon>Trombidiformes</taxon>
        <taxon>Prostigmata</taxon>
        <taxon>Eupodina</taxon>
        <taxon>Eriophyoidea</taxon>
        <taxon>Eriophyidae</taxon>
        <taxon>Eriophyinae</taxon>
        <taxon>Aceriini</taxon>
        <taxon>Aceria</taxon>
    </lineage>
</organism>
<proteinExistence type="inferred from homology"/>
<evidence type="ECO:0000256" key="1">
    <source>
        <dbReference type="ARBA" id="ARBA00004604"/>
    </source>
</evidence>
<gene>
    <name evidence="9" type="primary">Rpf2</name>
    <name evidence="9" type="ORF">g.20249</name>
</gene>
<protein>
    <recommendedName>
        <fullName evidence="3 6">Ribosome production factor 2 homolog</fullName>
    </recommendedName>
    <alternativeName>
        <fullName evidence="5 6">Ribosome biogenesis protein RPF2 homolog</fullName>
    </alternativeName>
</protein>
<dbReference type="InterPro" id="IPR007109">
    <property type="entry name" value="Brix"/>
</dbReference>
<evidence type="ECO:0000256" key="2">
    <source>
        <dbReference type="ARBA" id="ARBA00010782"/>
    </source>
</evidence>
<accession>A0A6G1SNY0</accession>
<dbReference type="Pfam" id="PF04427">
    <property type="entry name" value="Brix"/>
    <property type="match status" value="1"/>
</dbReference>
<dbReference type="GO" id="GO:0000463">
    <property type="term" value="P:maturation of LSU-rRNA from tricistronic rRNA transcript (SSU-rRNA, 5.8S rRNA, LSU-rRNA)"/>
    <property type="evidence" value="ECO:0007669"/>
    <property type="project" value="TreeGrafter"/>
</dbReference>
<feature type="region of interest" description="Disordered" evidence="7">
    <location>
        <begin position="225"/>
        <end position="256"/>
    </location>
</feature>
<dbReference type="InterPro" id="IPR039770">
    <property type="entry name" value="Rpf2"/>
</dbReference>
<dbReference type="GO" id="GO:0000027">
    <property type="term" value="P:ribosomal large subunit assembly"/>
    <property type="evidence" value="ECO:0007669"/>
    <property type="project" value="InterPro"/>
</dbReference>
<keyword evidence="4 6" id="KW-0539">Nucleus</keyword>
<evidence type="ECO:0000256" key="4">
    <source>
        <dbReference type="ARBA" id="ARBA00023242"/>
    </source>
</evidence>
<dbReference type="GO" id="GO:0019843">
    <property type="term" value="F:rRNA binding"/>
    <property type="evidence" value="ECO:0007669"/>
    <property type="project" value="UniProtKB-UniRule"/>
</dbReference>
<dbReference type="GO" id="GO:0005730">
    <property type="term" value="C:nucleolus"/>
    <property type="evidence" value="ECO:0007669"/>
    <property type="project" value="UniProtKB-SubCell"/>
</dbReference>
<comment type="subcellular location">
    <subcellularLocation>
        <location evidence="1 6">Nucleus</location>
        <location evidence="1 6">Nucleolus</location>
    </subcellularLocation>
</comment>
<evidence type="ECO:0000256" key="7">
    <source>
        <dbReference type="SAM" id="MobiDB-lite"/>
    </source>
</evidence>
<feature type="compositionally biased region" description="Basic residues" evidence="7">
    <location>
        <begin position="232"/>
        <end position="241"/>
    </location>
</feature>
<dbReference type="PANTHER" id="PTHR12728:SF0">
    <property type="entry name" value="RIBOSOME PRODUCTION FACTOR 2 HOMOLOG"/>
    <property type="match status" value="1"/>
</dbReference>
<feature type="domain" description="Brix" evidence="8">
    <location>
        <begin position="21"/>
        <end position="224"/>
    </location>
</feature>
<evidence type="ECO:0000256" key="5">
    <source>
        <dbReference type="ARBA" id="ARBA00030889"/>
    </source>
</evidence>
<dbReference type="PANTHER" id="PTHR12728">
    <property type="entry name" value="BRIX DOMAIN CONTAINING PROTEIN"/>
    <property type="match status" value="1"/>
</dbReference>
<dbReference type="AlphaFoldDB" id="A0A6G1SNY0"/>
<evidence type="ECO:0000313" key="9">
    <source>
        <dbReference type="EMBL" id="MDE51603.1"/>
    </source>
</evidence>
<evidence type="ECO:0000259" key="8">
    <source>
        <dbReference type="PROSITE" id="PS50833"/>
    </source>
</evidence>
<name>A0A6G1SNY0_9ACAR</name>
<reference evidence="9" key="1">
    <citation type="submission" date="2018-10" db="EMBL/GenBank/DDBJ databases">
        <title>Transcriptome assembly of Aceria tosichella (Wheat curl mite) Type 2.</title>
        <authorList>
            <person name="Scully E.D."/>
            <person name="Geib S.M."/>
            <person name="Palmer N.A."/>
            <person name="Gupta A.K."/>
            <person name="Sarath G."/>
            <person name="Tatineni S."/>
        </authorList>
    </citation>
    <scope>NUCLEOTIDE SEQUENCE</scope>
    <source>
        <strain evidence="9">LincolnNE</strain>
    </source>
</reference>
<evidence type="ECO:0000256" key="6">
    <source>
        <dbReference type="RuleBase" id="RU367086"/>
    </source>
</evidence>
<dbReference type="EMBL" id="GGYP01006832">
    <property type="protein sequence ID" value="MDE51603.1"/>
    <property type="molecule type" value="Transcribed_RNA"/>
</dbReference>